<keyword evidence="2" id="KW-1185">Reference proteome</keyword>
<reference evidence="1 2" key="1">
    <citation type="submission" date="2023-06" db="EMBL/GenBank/DDBJ databases">
        <title>Genome sequence of Methancorpusculaceae sp. Cs1.</title>
        <authorList>
            <person name="Protasov E."/>
            <person name="Platt K."/>
            <person name="Poehlein A."/>
            <person name="Daniel R."/>
            <person name="Brune A."/>
        </authorList>
    </citation>
    <scope>NUCLEOTIDE SEQUENCE [LARGE SCALE GENOMIC DNA]</scope>
    <source>
        <strain evidence="1 2">Cs1</strain>
    </source>
</reference>
<dbReference type="RefSeq" id="WP_338095973.1">
    <property type="nucleotide sequence ID" value="NZ_JAWDKB010000003.1"/>
</dbReference>
<name>A0AAE4SDD6_9EURY</name>
<dbReference type="Gene3D" id="3.40.50.150">
    <property type="entry name" value="Vaccinia Virus protein VP39"/>
    <property type="match status" value="1"/>
</dbReference>
<accession>A0AAE4SDD6</accession>
<dbReference type="SUPFAM" id="SSF53335">
    <property type="entry name" value="S-adenosyl-L-methionine-dependent methyltransferases"/>
    <property type="match status" value="1"/>
</dbReference>
<evidence type="ECO:0000313" key="1">
    <source>
        <dbReference type="EMBL" id="MDV0443450.1"/>
    </source>
</evidence>
<sequence>MKIMGCSGRTVRLTAVLALLCVAFCVCAGCVGVANPTPNQAMVRENLIFMDPDYVDAEFVWNLLLNPNAYDAELIAAVDKYMPAENPVIELGAGVGVLSTYMNDRLILPIHQVSVEPNPYLQSSLNETKAVNTAGFTIVPKAIAYGSPNVTFSVGSNIVRNRITDNSVFVETVTVPTTTVQQLASDAKFSSNITLVMNIAGYEHDVAQREPDFLKNNVSTIISAVYTTGKNTPDTFAERIKYLGFAEKSRIYDETTGYTVMAFQKP</sequence>
<organism evidence="1 2">
    <name type="scientific">Methanorbis rubei</name>
    <dbReference type="NCBI Taxonomy" id="3028300"/>
    <lineage>
        <taxon>Archaea</taxon>
        <taxon>Methanobacteriati</taxon>
        <taxon>Methanobacteriota</taxon>
        <taxon>Stenosarchaea group</taxon>
        <taxon>Methanomicrobia</taxon>
        <taxon>Methanomicrobiales</taxon>
        <taxon>Methanocorpusculaceae</taxon>
        <taxon>Methanorbis</taxon>
    </lineage>
</organism>
<dbReference type="InterPro" id="IPR029063">
    <property type="entry name" value="SAM-dependent_MTases_sf"/>
</dbReference>
<gene>
    <name evidence="1" type="ORF">McpCs1_08260</name>
</gene>
<dbReference type="Proteomes" id="UP001283212">
    <property type="component" value="Unassembled WGS sequence"/>
</dbReference>
<comment type="caution">
    <text evidence="1">The sequence shown here is derived from an EMBL/GenBank/DDBJ whole genome shotgun (WGS) entry which is preliminary data.</text>
</comment>
<dbReference type="AlphaFoldDB" id="A0AAE4SDD6"/>
<proteinExistence type="predicted"/>
<protein>
    <submittedName>
        <fullName evidence="1">Uncharacterized protein</fullName>
    </submittedName>
</protein>
<dbReference type="EMBL" id="JAWDKB010000003">
    <property type="protein sequence ID" value="MDV0443450.1"/>
    <property type="molecule type" value="Genomic_DNA"/>
</dbReference>
<evidence type="ECO:0000313" key="2">
    <source>
        <dbReference type="Proteomes" id="UP001283212"/>
    </source>
</evidence>